<reference evidence="1" key="2">
    <citation type="journal article" date="2021" name="PeerJ">
        <title>Extensive microbial diversity within the chicken gut microbiome revealed by metagenomics and culture.</title>
        <authorList>
            <person name="Gilroy R."/>
            <person name="Ravi A."/>
            <person name="Getino M."/>
            <person name="Pursley I."/>
            <person name="Horton D.L."/>
            <person name="Alikhan N.F."/>
            <person name="Baker D."/>
            <person name="Gharbi K."/>
            <person name="Hall N."/>
            <person name="Watson M."/>
            <person name="Adriaenssens E.M."/>
            <person name="Foster-Nyarko E."/>
            <person name="Jarju S."/>
            <person name="Secka A."/>
            <person name="Antonio M."/>
            <person name="Oren A."/>
            <person name="Chaudhuri R.R."/>
            <person name="La Ragione R."/>
            <person name="Hildebrand F."/>
            <person name="Pallen M.J."/>
        </authorList>
    </citation>
    <scope>NUCLEOTIDE SEQUENCE</scope>
    <source>
        <strain evidence="1">CHK176-6737</strain>
    </source>
</reference>
<gene>
    <name evidence="1" type="ORF">IAD23_07745</name>
</gene>
<dbReference type="AlphaFoldDB" id="A0A9D1SPQ5"/>
<dbReference type="EMBL" id="DVNM01000043">
    <property type="protein sequence ID" value="HIU69831.1"/>
    <property type="molecule type" value="Genomic_DNA"/>
</dbReference>
<reference evidence="1" key="1">
    <citation type="submission" date="2020-10" db="EMBL/GenBank/DDBJ databases">
        <authorList>
            <person name="Gilroy R."/>
        </authorList>
    </citation>
    <scope>NUCLEOTIDE SEQUENCE</scope>
    <source>
        <strain evidence="1">CHK176-6737</strain>
    </source>
</reference>
<proteinExistence type="predicted"/>
<dbReference type="Proteomes" id="UP000824125">
    <property type="component" value="Unassembled WGS sequence"/>
</dbReference>
<evidence type="ECO:0000313" key="2">
    <source>
        <dbReference type="Proteomes" id="UP000824125"/>
    </source>
</evidence>
<name>A0A9D1SPQ5_9FIRM</name>
<protein>
    <submittedName>
        <fullName evidence="1">Uncharacterized protein</fullName>
    </submittedName>
</protein>
<sequence>MNKKIYKPVMYKFESNIEQSLYRFDNGYGASVVRIFIQGFKIPRKYELCVIKWNDYGYNLCYDTPIAGDVIFGLSKEQVEDILGKIEKL</sequence>
<accession>A0A9D1SPQ5</accession>
<comment type="caution">
    <text evidence="1">The sequence shown here is derived from an EMBL/GenBank/DDBJ whole genome shotgun (WGS) entry which is preliminary data.</text>
</comment>
<organism evidence="1 2">
    <name type="scientific">Candidatus Scybalenecus merdavium</name>
    <dbReference type="NCBI Taxonomy" id="2840939"/>
    <lineage>
        <taxon>Bacteria</taxon>
        <taxon>Bacillati</taxon>
        <taxon>Bacillota</taxon>
        <taxon>Clostridia</taxon>
        <taxon>Eubacteriales</taxon>
        <taxon>Oscillospiraceae</taxon>
        <taxon>Oscillospiraceae incertae sedis</taxon>
        <taxon>Candidatus Scybalenecus</taxon>
    </lineage>
</organism>
<evidence type="ECO:0000313" key="1">
    <source>
        <dbReference type="EMBL" id="HIU69831.1"/>
    </source>
</evidence>